<evidence type="ECO:0000256" key="2">
    <source>
        <dbReference type="ARBA" id="ARBA00003213"/>
    </source>
</evidence>
<dbReference type="Gene3D" id="3.40.50.300">
    <property type="entry name" value="P-loop containing nucleotide triphosphate hydrolases"/>
    <property type="match status" value="1"/>
</dbReference>
<dbReference type="InterPro" id="IPR027417">
    <property type="entry name" value="P-loop_NTPase"/>
</dbReference>
<proteinExistence type="inferred from homology"/>
<dbReference type="FunFam" id="1.10.20.140:FF:000001">
    <property type="entry name" value="tRNA dimethylallyltransferase"/>
    <property type="match status" value="1"/>
</dbReference>
<feature type="region of interest" description="Interaction with substrate tRNA" evidence="10">
    <location>
        <begin position="36"/>
        <end position="39"/>
    </location>
</feature>
<comment type="caution">
    <text evidence="10">Lacks conserved residue(s) required for the propagation of feature annotation.</text>
</comment>
<dbReference type="EMBL" id="MAMP01000024">
    <property type="protein sequence ID" value="OES43528.1"/>
    <property type="molecule type" value="Genomic_DNA"/>
</dbReference>
<organism evidence="14 15">
    <name type="scientific">Domibacillus iocasae</name>
    <dbReference type="NCBI Taxonomy" id="1714016"/>
    <lineage>
        <taxon>Bacteria</taxon>
        <taxon>Bacillati</taxon>
        <taxon>Bacillota</taxon>
        <taxon>Bacilli</taxon>
        <taxon>Bacillales</taxon>
        <taxon>Bacillaceae</taxon>
        <taxon>Domibacillus</taxon>
    </lineage>
</organism>
<evidence type="ECO:0000256" key="5">
    <source>
        <dbReference type="ARBA" id="ARBA00022694"/>
    </source>
</evidence>
<evidence type="ECO:0000313" key="14">
    <source>
        <dbReference type="EMBL" id="OES43528.1"/>
    </source>
</evidence>
<evidence type="ECO:0000256" key="8">
    <source>
        <dbReference type="ARBA" id="ARBA00022842"/>
    </source>
</evidence>
<comment type="similarity">
    <text evidence="3 10 13">Belongs to the IPP transferase family.</text>
</comment>
<keyword evidence="15" id="KW-1185">Reference proteome</keyword>
<evidence type="ECO:0000256" key="4">
    <source>
        <dbReference type="ARBA" id="ARBA00022679"/>
    </source>
</evidence>
<dbReference type="InterPro" id="IPR018022">
    <property type="entry name" value="IPT"/>
</dbReference>
<dbReference type="AlphaFoldDB" id="A0A1E7DLH7"/>
<dbReference type="SUPFAM" id="SSF52540">
    <property type="entry name" value="P-loop containing nucleoside triphosphate hydrolases"/>
    <property type="match status" value="2"/>
</dbReference>
<evidence type="ECO:0000256" key="12">
    <source>
        <dbReference type="RuleBase" id="RU003784"/>
    </source>
</evidence>
<name>A0A1E7DLH7_9BACI</name>
<dbReference type="Proteomes" id="UP000095658">
    <property type="component" value="Unassembled WGS sequence"/>
</dbReference>
<dbReference type="GO" id="GO:0052381">
    <property type="term" value="F:tRNA dimethylallyltransferase activity"/>
    <property type="evidence" value="ECO:0007669"/>
    <property type="project" value="UniProtKB-UniRule"/>
</dbReference>
<evidence type="ECO:0000256" key="10">
    <source>
        <dbReference type="HAMAP-Rule" id="MF_00185"/>
    </source>
</evidence>
<evidence type="ECO:0000313" key="15">
    <source>
        <dbReference type="Proteomes" id="UP000095658"/>
    </source>
</evidence>
<feature type="binding site" evidence="10">
    <location>
        <begin position="13"/>
        <end position="18"/>
    </location>
    <ligand>
        <name>substrate</name>
    </ligand>
</feature>
<comment type="function">
    <text evidence="2 10 12">Catalyzes the transfer of a dimethylallyl group onto the adenine at position 37 in tRNAs that read codons beginning with uridine, leading to the formation of N6-(dimethylallyl)adenosine (i(6)A).</text>
</comment>
<dbReference type="GO" id="GO:0005524">
    <property type="term" value="F:ATP binding"/>
    <property type="evidence" value="ECO:0007669"/>
    <property type="project" value="UniProtKB-UniRule"/>
</dbReference>
<keyword evidence="5 10" id="KW-0819">tRNA processing</keyword>
<accession>A0A1E7DLH7</accession>
<comment type="subunit">
    <text evidence="10">Monomer.</text>
</comment>
<evidence type="ECO:0000256" key="11">
    <source>
        <dbReference type="RuleBase" id="RU003783"/>
    </source>
</evidence>
<feature type="site" description="Interaction with substrate tRNA" evidence="10">
    <location>
        <position position="125"/>
    </location>
</feature>
<evidence type="ECO:0000256" key="7">
    <source>
        <dbReference type="ARBA" id="ARBA00022840"/>
    </source>
</evidence>
<comment type="catalytic activity">
    <reaction evidence="9 10 11">
        <text>adenosine(37) in tRNA + dimethylallyl diphosphate = N(6)-dimethylallyladenosine(37) in tRNA + diphosphate</text>
        <dbReference type="Rhea" id="RHEA:26482"/>
        <dbReference type="Rhea" id="RHEA-COMP:10162"/>
        <dbReference type="Rhea" id="RHEA-COMP:10375"/>
        <dbReference type="ChEBI" id="CHEBI:33019"/>
        <dbReference type="ChEBI" id="CHEBI:57623"/>
        <dbReference type="ChEBI" id="CHEBI:74411"/>
        <dbReference type="ChEBI" id="CHEBI:74415"/>
        <dbReference type="EC" id="2.5.1.75"/>
    </reaction>
</comment>
<dbReference type="EC" id="2.5.1.75" evidence="10"/>
<evidence type="ECO:0000256" key="13">
    <source>
        <dbReference type="RuleBase" id="RU003785"/>
    </source>
</evidence>
<reference evidence="14 15" key="1">
    <citation type="submission" date="2016-06" db="EMBL/GenBank/DDBJ databases">
        <title>Domibacillus iocasae genome sequencing.</title>
        <authorList>
            <person name="Verma A."/>
            <person name="Pal Y."/>
            <person name="Ojha A.K."/>
            <person name="Krishnamurthi S."/>
        </authorList>
    </citation>
    <scope>NUCLEOTIDE SEQUENCE [LARGE SCALE GENOMIC DNA]</scope>
    <source>
        <strain evidence="14 15">DSM 29979</strain>
    </source>
</reference>
<protein>
    <recommendedName>
        <fullName evidence="10">tRNA dimethylallyltransferase</fullName>
        <ecNumber evidence="10">2.5.1.75</ecNumber>
    </recommendedName>
    <alternativeName>
        <fullName evidence="10">Dimethylallyl diphosphate:tRNA dimethylallyltransferase</fullName>
        <shortName evidence="10">DMAPP:tRNA dimethylallyltransferase</shortName>
        <shortName evidence="10">DMATase</shortName>
    </alternativeName>
    <alternativeName>
        <fullName evidence="10">Isopentenyl-diphosphate:tRNA isopentenyltransferase</fullName>
        <shortName evidence="10">IPP transferase</shortName>
        <shortName evidence="10">IPPT</shortName>
        <shortName evidence="10">IPTase</shortName>
    </alternativeName>
</protein>
<dbReference type="InterPro" id="IPR039657">
    <property type="entry name" value="Dimethylallyltransferase"/>
</dbReference>
<evidence type="ECO:0000256" key="1">
    <source>
        <dbReference type="ARBA" id="ARBA00001946"/>
    </source>
</evidence>
<dbReference type="Pfam" id="PF01715">
    <property type="entry name" value="IPPT"/>
    <property type="match status" value="1"/>
</dbReference>
<keyword evidence="8 10" id="KW-0460">Magnesium</keyword>
<keyword evidence="6 10" id="KW-0547">Nucleotide-binding</keyword>
<feature type="site" description="Interaction with substrate tRNA" evidence="10">
    <location>
        <position position="102"/>
    </location>
</feature>
<evidence type="ECO:0000256" key="6">
    <source>
        <dbReference type="ARBA" id="ARBA00022741"/>
    </source>
</evidence>
<gene>
    <name evidence="10" type="primary">miaA</name>
    <name evidence="14" type="ORF">BA724_10495</name>
</gene>
<evidence type="ECO:0000256" key="9">
    <source>
        <dbReference type="ARBA" id="ARBA00049563"/>
    </source>
</evidence>
<keyword evidence="4 10" id="KW-0808">Transferase</keyword>
<dbReference type="PANTHER" id="PTHR11088:SF60">
    <property type="entry name" value="TRNA DIMETHYLALLYLTRANSFERASE"/>
    <property type="match status" value="1"/>
</dbReference>
<dbReference type="NCBIfam" id="TIGR00174">
    <property type="entry name" value="miaA"/>
    <property type="match status" value="1"/>
</dbReference>
<feature type="binding site" evidence="10">
    <location>
        <begin position="11"/>
        <end position="18"/>
    </location>
    <ligand>
        <name>ATP</name>
        <dbReference type="ChEBI" id="CHEBI:30616"/>
    </ligand>
</feature>
<dbReference type="PANTHER" id="PTHR11088">
    <property type="entry name" value="TRNA DIMETHYLALLYLTRANSFERASE"/>
    <property type="match status" value="1"/>
</dbReference>
<sequence length="313" mass="35324">MDKNKVAVIIGPTASGKTDLSIYLAKKYNGEVISGDSMQVYRGLSIGTAKVTKEEMDGVPHHLIDIKDPDKPFSAAEFQQLAREKITDINVRGKLPIICGGTGLYIQSVLYDYEFAADGTDSTIRKEIEAEAEEIGAEALHDQLKEIDPETAASFHPNNVRRTIRALEIYRTTGEPASKQKSSKLPAERYDSVMIGLTMDRAVLYDRINARVDIMMKNGLLSEANWLYEMNITNAPAVQAIGYKELFPYLRGEQPLEEAVDILKQNSRRYAKRQLTWFRNKMDINWFDVTDKSAREEKKQQICSLLAGKLNLR</sequence>
<dbReference type="Gene3D" id="1.10.20.140">
    <property type="match status" value="1"/>
</dbReference>
<comment type="caution">
    <text evidence="14">The sequence shown here is derived from an EMBL/GenBank/DDBJ whole genome shotgun (WGS) entry which is preliminary data.</text>
</comment>
<comment type="cofactor">
    <cofactor evidence="1 10">
        <name>Mg(2+)</name>
        <dbReference type="ChEBI" id="CHEBI:18420"/>
    </cofactor>
</comment>
<evidence type="ECO:0000256" key="3">
    <source>
        <dbReference type="ARBA" id="ARBA00005842"/>
    </source>
</evidence>
<dbReference type="HAMAP" id="MF_00185">
    <property type="entry name" value="IPP_trans"/>
    <property type="match status" value="1"/>
</dbReference>
<dbReference type="STRING" id="1714016.BA724_10495"/>
<keyword evidence="7 10" id="KW-0067">ATP-binding</keyword>
<dbReference type="GO" id="GO:0006400">
    <property type="term" value="P:tRNA modification"/>
    <property type="evidence" value="ECO:0007669"/>
    <property type="project" value="TreeGrafter"/>
</dbReference>